<protein>
    <submittedName>
        <fullName evidence="2">Cupin domain-containing protein</fullName>
    </submittedName>
</protein>
<organism evidence="2 3">
    <name type="scientific">Ectopseudomonas mendocina</name>
    <name type="common">Pseudomonas mendocina</name>
    <dbReference type="NCBI Taxonomy" id="300"/>
    <lineage>
        <taxon>Bacteria</taxon>
        <taxon>Pseudomonadati</taxon>
        <taxon>Pseudomonadota</taxon>
        <taxon>Gammaproteobacteria</taxon>
        <taxon>Pseudomonadales</taxon>
        <taxon>Pseudomonadaceae</taxon>
        <taxon>Ectopseudomonas</taxon>
    </lineage>
</organism>
<keyword evidence="3" id="KW-1185">Reference proteome</keyword>
<evidence type="ECO:0000259" key="1">
    <source>
        <dbReference type="Pfam" id="PF07883"/>
    </source>
</evidence>
<evidence type="ECO:0000313" key="2">
    <source>
        <dbReference type="EMBL" id="WXL27887.1"/>
    </source>
</evidence>
<evidence type="ECO:0000313" key="3">
    <source>
        <dbReference type="Proteomes" id="UP001476583"/>
    </source>
</evidence>
<name>A0ABZ2RLL6_ECTME</name>
<dbReference type="Gene3D" id="2.60.120.10">
    <property type="entry name" value="Jelly Rolls"/>
    <property type="match status" value="1"/>
</dbReference>
<dbReference type="InterPro" id="IPR014710">
    <property type="entry name" value="RmlC-like_jellyroll"/>
</dbReference>
<accession>A0ABZ2RLL6</accession>
<proteinExistence type="predicted"/>
<feature type="domain" description="Cupin type-2" evidence="1">
    <location>
        <begin position="45"/>
        <end position="112"/>
    </location>
</feature>
<dbReference type="SUPFAM" id="SSF51182">
    <property type="entry name" value="RmlC-like cupins"/>
    <property type="match status" value="1"/>
</dbReference>
<dbReference type="InterPro" id="IPR013096">
    <property type="entry name" value="Cupin_2"/>
</dbReference>
<reference evidence="2 3" key="1">
    <citation type="submission" date="2024-03" db="EMBL/GenBank/DDBJ databases">
        <title>Complete genome of BD2.</title>
        <authorList>
            <person name="Cao G."/>
        </authorList>
    </citation>
    <scope>NUCLEOTIDE SEQUENCE [LARGE SCALE GENOMIC DNA]</scope>
    <source>
        <strain evidence="2 3">BD2</strain>
    </source>
</reference>
<dbReference type="InterPro" id="IPR011051">
    <property type="entry name" value="RmlC_Cupin_sf"/>
</dbReference>
<dbReference type="Pfam" id="PF07883">
    <property type="entry name" value="Cupin_2"/>
    <property type="match status" value="1"/>
</dbReference>
<dbReference type="InterPro" id="IPR053146">
    <property type="entry name" value="QDO-like"/>
</dbReference>
<gene>
    <name evidence="2" type="ORF">WG219_10735</name>
</gene>
<dbReference type="EMBL" id="CP148074">
    <property type="protein sequence ID" value="WXL27887.1"/>
    <property type="molecule type" value="Genomic_DNA"/>
</dbReference>
<dbReference type="Proteomes" id="UP001476583">
    <property type="component" value="Chromosome"/>
</dbReference>
<dbReference type="PANTHER" id="PTHR36440:SF1">
    <property type="entry name" value="PUTATIVE (AFU_ORTHOLOGUE AFUA_8G07350)-RELATED"/>
    <property type="match status" value="1"/>
</dbReference>
<dbReference type="PANTHER" id="PTHR36440">
    <property type="entry name" value="PUTATIVE (AFU_ORTHOLOGUE AFUA_8G07350)-RELATED"/>
    <property type="match status" value="1"/>
</dbReference>
<sequence length="154" mass="17133">MVDLSPNARHVSAVDGHKVRHPSGAFMNIKVFAHETNGAYSLMETVLPPGGVVPKHVHEHEDENNYILDGQLTMHIGDEVFTAKAGSFVVAPKGVTQFFRNDGYEDCRFLTTFTPGGAEEYFREAGELIKSTPNGRPSREKLLALQEKYALRYL</sequence>